<dbReference type="AlphaFoldDB" id="A0A2K2FVG4"/>
<keyword evidence="2" id="KW-1185">Reference proteome</keyword>
<gene>
    <name evidence="1" type="ORF">A8V01_25505</name>
</gene>
<reference evidence="1 2" key="1">
    <citation type="submission" date="2016-05" db="EMBL/GenBank/DDBJ databases">
        <title>Complete genome sequence of Novosphingobium guangzhouense SA925(T).</title>
        <authorList>
            <person name="Sha S."/>
        </authorList>
    </citation>
    <scope>NUCLEOTIDE SEQUENCE [LARGE SCALE GENOMIC DNA]</scope>
    <source>
        <strain evidence="1 2">SA925</strain>
    </source>
</reference>
<name>A0A2K2FVG4_9SPHN</name>
<protein>
    <submittedName>
        <fullName evidence="1">Uncharacterized protein</fullName>
    </submittedName>
</protein>
<comment type="caution">
    <text evidence="1">The sequence shown here is derived from an EMBL/GenBank/DDBJ whole genome shotgun (WGS) entry which is preliminary data.</text>
</comment>
<organism evidence="1 2">
    <name type="scientific">Novosphingobium guangzhouense</name>
    <dbReference type="NCBI Taxonomy" id="1850347"/>
    <lineage>
        <taxon>Bacteria</taxon>
        <taxon>Pseudomonadati</taxon>
        <taxon>Pseudomonadota</taxon>
        <taxon>Alphaproteobacteria</taxon>
        <taxon>Sphingomonadales</taxon>
        <taxon>Sphingomonadaceae</taxon>
        <taxon>Novosphingobium</taxon>
    </lineage>
</organism>
<dbReference type="RefSeq" id="WP_103098398.1">
    <property type="nucleotide sequence ID" value="NZ_LYMM01000065.1"/>
</dbReference>
<dbReference type="Proteomes" id="UP000236327">
    <property type="component" value="Unassembled WGS sequence"/>
</dbReference>
<proteinExistence type="predicted"/>
<sequence length="68" mass="7528">MSAEVHIFPREGFLLGSNHCGKASEDRQSICLGPKGHCGEHKMVPWEGFRVRSPWNDGTTIPFRGFAG</sequence>
<evidence type="ECO:0000313" key="2">
    <source>
        <dbReference type="Proteomes" id="UP000236327"/>
    </source>
</evidence>
<dbReference type="EMBL" id="LYMM01000065">
    <property type="protein sequence ID" value="PNU02766.1"/>
    <property type="molecule type" value="Genomic_DNA"/>
</dbReference>
<evidence type="ECO:0000313" key="1">
    <source>
        <dbReference type="EMBL" id="PNU02766.1"/>
    </source>
</evidence>
<accession>A0A2K2FVG4</accession>